<dbReference type="HOGENOM" id="CLU_634170_0_0_4"/>
<name>A0A0A1FF48_9BURK</name>
<evidence type="ECO:0000313" key="1">
    <source>
        <dbReference type="EMBL" id="AIY43378.1"/>
    </source>
</evidence>
<dbReference type="AlphaFoldDB" id="A0A0A1FF48"/>
<dbReference type="Proteomes" id="UP000030302">
    <property type="component" value="Chromosome"/>
</dbReference>
<sequence>MPANRNSIGCGGYSARCCIATDSSSAGSAGCRAIAKRNSLCCRGLSATGRAEATDSPPERNRTVTGRPRALTRRERTIAARCSLATYCDTRIIACTRRITHGNRPVTIGYSRKITTHTNSDSIATSIGAVTDGGSRTNCPCGTGVGTDDGTSAPRNGILANRNAIAIACRCVRTDGDCAAPAGGRMVTYRYRTASCCRSISARCQCIDTRRTGTVIVGIGPWGGRIHAVIVCLCRSEDRLIGGIQLRSIDRIRARRRYPACCHVRYLALGARRTDAHHARRRRASIVVRHAAYRPRRRRVRRCCNRTIPQRHVVRIVCRRPRTQRHSISPLRSGGITQRQPASCRRRTVVTQRDRTLADCIITATYCNGAIGSSGATCIASCGVIRPHRHSACAIRYIRVTDRHSTITCCLLTAADCHRTAGRRTSICRCAR</sequence>
<proteinExistence type="predicted"/>
<protein>
    <submittedName>
        <fullName evidence="1">Uncharacterized protein</fullName>
    </submittedName>
</protein>
<accession>A0A0A1FF48</accession>
<evidence type="ECO:0000313" key="2">
    <source>
        <dbReference type="Proteomes" id="UP000030302"/>
    </source>
</evidence>
<reference evidence="2" key="1">
    <citation type="journal article" date="2014" name="Soil Biol. Biochem.">
        <title>Structure and function of bacterial communities in ageing soils: Insights from the Mendocino ecological staircase.</title>
        <authorList>
            <person name="Uroz S."/>
            <person name="Tech J.J."/>
            <person name="Sawaya N.A."/>
            <person name="Frey-Klett P."/>
            <person name="Leveau J.H.J."/>
        </authorList>
    </citation>
    <scope>NUCLEOTIDE SEQUENCE [LARGE SCALE GENOMIC DNA]</scope>
    <source>
        <strain evidence="2">Cal35</strain>
    </source>
</reference>
<keyword evidence="2" id="KW-1185">Reference proteome</keyword>
<dbReference type="EMBL" id="CP009962">
    <property type="protein sequence ID" value="AIY43378.1"/>
    <property type="molecule type" value="Genomic_DNA"/>
</dbReference>
<gene>
    <name evidence="1" type="ORF">LT85_4220</name>
</gene>
<organism evidence="1 2">
    <name type="scientific">Collimonas arenae</name>
    <dbReference type="NCBI Taxonomy" id="279058"/>
    <lineage>
        <taxon>Bacteria</taxon>
        <taxon>Pseudomonadati</taxon>
        <taxon>Pseudomonadota</taxon>
        <taxon>Betaproteobacteria</taxon>
        <taxon>Burkholderiales</taxon>
        <taxon>Oxalobacteraceae</taxon>
        <taxon>Collimonas</taxon>
    </lineage>
</organism>
<dbReference type="KEGG" id="care:LT85_4220"/>